<keyword evidence="2" id="KW-1185">Reference proteome</keyword>
<name>A0ABT9Q271_9HYPH</name>
<dbReference type="EMBL" id="JAUSRF010000027">
    <property type="protein sequence ID" value="MDP9840456.1"/>
    <property type="molecule type" value="Genomic_DNA"/>
</dbReference>
<gene>
    <name evidence="1" type="ORF">J2T09_005243</name>
</gene>
<evidence type="ECO:0000313" key="2">
    <source>
        <dbReference type="Proteomes" id="UP001241472"/>
    </source>
</evidence>
<dbReference type="Proteomes" id="UP001241472">
    <property type="component" value="Unassembled WGS sequence"/>
</dbReference>
<reference evidence="1 2" key="1">
    <citation type="submission" date="2023-07" db="EMBL/GenBank/DDBJ databases">
        <title>Sorghum-associated microbial communities from plants grown in Nebraska, USA.</title>
        <authorList>
            <person name="Schachtman D."/>
        </authorList>
    </citation>
    <scope>NUCLEOTIDE SEQUENCE [LARGE SCALE GENOMIC DNA]</scope>
    <source>
        <strain evidence="1 2">DS1307</strain>
    </source>
</reference>
<sequence length="84" mass="9228">MSEAAKTTVILAPEVDDFVRGEVERGVAASIDDYVNDVLRAQQDELWARIQVGIDDIEAGHFTSVEEAFASVREEFGLKKSASK</sequence>
<proteinExistence type="predicted"/>
<organism evidence="1 2">
    <name type="scientific">Neorhizobium huautlense</name>
    <dbReference type="NCBI Taxonomy" id="67774"/>
    <lineage>
        <taxon>Bacteria</taxon>
        <taxon>Pseudomonadati</taxon>
        <taxon>Pseudomonadota</taxon>
        <taxon>Alphaproteobacteria</taxon>
        <taxon>Hyphomicrobiales</taxon>
        <taxon>Rhizobiaceae</taxon>
        <taxon>Rhizobium/Agrobacterium group</taxon>
        <taxon>Neorhizobium</taxon>
    </lineage>
</organism>
<protein>
    <submittedName>
        <fullName evidence="1">Arc/MetJ-type ribon-helix-helix transcriptional regulator</fullName>
    </submittedName>
</protein>
<evidence type="ECO:0000313" key="1">
    <source>
        <dbReference type="EMBL" id="MDP9840456.1"/>
    </source>
</evidence>
<dbReference type="RefSeq" id="WP_306839961.1">
    <property type="nucleotide sequence ID" value="NZ_JAUSRF010000027.1"/>
</dbReference>
<comment type="caution">
    <text evidence="1">The sequence shown here is derived from an EMBL/GenBank/DDBJ whole genome shotgun (WGS) entry which is preliminary data.</text>
</comment>
<accession>A0ABT9Q271</accession>